<dbReference type="PANTHER" id="PTHR46224:SF64">
    <property type="entry name" value="IQ MOTIF AND ANKYRIN REPEAT DOMAIN-CONTAINING PROTEIN 1"/>
    <property type="match status" value="1"/>
</dbReference>
<organism evidence="1 2">
    <name type="scientific">Cercospora zeae-maydis SCOH1-5</name>
    <dbReference type="NCBI Taxonomy" id="717836"/>
    <lineage>
        <taxon>Eukaryota</taxon>
        <taxon>Fungi</taxon>
        <taxon>Dikarya</taxon>
        <taxon>Ascomycota</taxon>
        <taxon>Pezizomycotina</taxon>
        <taxon>Dothideomycetes</taxon>
        <taxon>Dothideomycetidae</taxon>
        <taxon>Mycosphaerellales</taxon>
        <taxon>Mycosphaerellaceae</taxon>
        <taxon>Cercospora</taxon>
    </lineage>
</organism>
<proteinExistence type="predicted"/>
<dbReference type="InterPro" id="IPR036770">
    <property type="entry name" value="Ankyrin_rpt-contain_sf"/>
</dbReference>
<dbReference type="EMBL" id="ML992673">
    <property type="protein sequence ID" value="KAF2212344.1"/>
    <property type="molecule type" value="Genomic_DNA"/>
</dbReference>
<dbReference type="AlphaFoldDB" id="A0A6A6FGA5"/>
<accession>A0A6A6FGA5</accession>
<dbReference type="Proteomes" id="UP000799539">
    <property type="component" value="Unassembled WGS sequence"/>
</dbReference>
<evidence type="ECO:0000313" key="1">
    <source>
        <dbReference type="EMBL" id="KAF2212344.1"/>
    </source>
</evidence>
<gene>
    <name evidence="1" type="ORF">CERZMDRAFT_112062</name>
</gene>
<dbReference type="Gene3D" id="1.25.40.20">
    <property type="entry name" value="Ankyrin repeat-containing domain"/>
    <property type="match status" value="1"/>
</dbReference>
<evidence type="ECO:0000313" key="2">
    <source>
        <dbReference type="Proteomes" id="UP000799539"/>
    </source>
</evidence>
<dbReference type="OrthoDB" id="1722345at2759"/>
<dbReference type="SUPFAM" id="SSF48403">
    <property type="entry name" value="Ankyrin repeat"/>
    <property type="match status" value="1"/>
</dbReference>
<name>A0A6A6FGA5_9PEZI</name>
<reference evidence="1" key="1">
    <citation type="journal article" date="2020" name="Stud. Mycol.">
        <title>101 Dothideomycetes genomes: a test case for predicting lifestyles and emergence of pathogens.</title>
        <authorList>
            <person name="Haridas S."/>
            <person name="Albert R."/>
            <person name="Binder M."/>
            <person name="Bloem J."/>
            <person name="Labutti K."/>
            <person name="Salamov A."/>
            <person name="Andreopoulos B."/>
            <person name="Baker S."/>
            <person name="Barry K."/>
            <person name="Bills G."/>
            <person name="Bluhm B."/>
            <person name="Cannon C."/>
            <person name="Castanera R."/>
            <person name="Culley D."/>
            <person name="Daum C."/>
            <person name="Ezra D."/>
            <person name="Gonzalez J."/>
            <person name="Henrissat B."/>
            <person name="Kuo A."/>
            <person name="Liang C."/>
            <person name="Lipzen A."/>
            <person name="Lutzoni F."/>
            <person name="Magnuson J."/>
            <person name="Mondo S."/>
            <person name="Nolan M."/>
            <person name="Ohm R."/>
            <person name="Pangilinan J."/>
            <person name="Park H.-J."/>
            <person name="Ramirez L."/>
            <person name="Alfaro M."/>
            <person name="Sun H."/>
            <person name="Tritt A."/>
            <person name="Yoshinaga Y."/>
            <person name="Zwiers L.-H."/>
            <person name="Turgeon B."/>
            <person name="Goodwin S."/>
            <person name="Spatafora J."/>
            <person name="Crous P."/>
            <person name="Grigoriev I."/>
        </authorList>
    </citation>
    <scope>NUCLEOTIDE SEQUENCE</scope>
    <source>
        <strain evidence="1">SCOH1-5</strain>
    </source>
</reference>
<keyword evidence="2" id="KW-1185">Reference proteome</keyword>
<dbReference type="InterPro" id="IPR051616">
    <property type="entry name" value="Cul2-RING_E3_ligase_SR"/>
</dbReference>
<protein>
    <submittedName>
        <fullName evidence="1">Uncharacterized protein</fullName>
    </submittedName>
</protein>
<sequence>MYAWQTKSFRARGLRLKPRACFARCRVGNFTTSLYSKYSKKAKRALTHLLPTIISLDMHDLLNLLLATLLEHDIPVNGMAVKAAAALPQDQAIECLEVLFALGWDVNEPLSNTEPPVLSVALHDTSLAHWLLQNGADPNAECDIDYTPLYVAVNRSTMPTVQLLLQYAQHSHNGHLVYHATQRADNLEATKMIKLLHDHHKPIDDIFSIPTGTPLFYACSEDKRPIALTLIELGADPDKPCLRYNEIVGPSPRQVALDHGWDLSS</sequence>
<dbReference type="PANTHER" id="PTHR46224">
    <property type="entry name" value="ANKYRIN REPEAT FAMILY PROTEIN"/>
    <property type="match status" value="1"/>
</dbReference>